<dbReference type="AlphaFoldDB" id="A0A4S8NAS0"/>
<dbReference type="InterPro" id="IPR010982">
    <property type="entry name" value="Lambda_DNA-bd_dom_sf"/>
</dbReference>
<proteinExistence type="predicted"/>
<protein>
    <submittedName>
        <fullName evidence="1">Helix-turn-helix domain-containing protein</fullName>
    </submittedName>
</protein>
<reference evidence="1 2" key="1">
    <citation type="journal article" date="2009" name="Int. J. Syst. Evol. Microbiol.">
        <title>Nocardioides caeni sp. nov., isolated from wastewater.</title>
        <authorList>
            <person name="Yoon J.H."/>
            <person name="Kang S.J."/>
            <person name="Park S."/>
            <person name="Kim W."/>
            <person name="Oh T.K."/>
        </authorList>
    </citation>
    <scope>NUCLEOTIDE SEQUENCE [LARGE SCALE GENOMIC DNA]</scope>
    <source>
        <strain evidence="1 2">DSM 23134</strain>
    </source>
</reference>
<organism evidence="1 2">
    <name type="scientific">Nocardioides caeni</name>
    <dbReference type="NCBI Taxonomy" id="574700"/>
    <lineage>
        <taxon>Bacteria</taxon>
        <taxon>Bacillati</taxon>
        <taxon>Actinomycetota</taxon>
        <taxon>Actinomycetes</taxon>
        <taxon>Propionibacteriales</taxon>
        <taxon>Nocardioidaceae</taxon>
        <taxon>Nocardioides</taxon>
    </lineage>
</organism>
<dbReference type="Proteomes" id="UP000307087">
    <property type="component" value="Unassembled WGS sequence"/>
</dbReference>
<evidence type="ECO:0000313" key="1">
    <source>
        <dbReference type="EMBL" id="THV13397.1"/>
    </source>
</evidence>
<keyword evidence="2" id="KW-1185">Reference proteome</keyword>
<dbReference type="SUPFAM" id="SSF47413">
    <property type="entry name" value="lambda repressor-like DNA-binding domains"/>
    <property type="match status" value="1"/>
</dbReference>
<name>A0A4S8NAS0_9ACTN</name>
<sequence>MGQPLDRDSAEVITLLRDAVTISGLSQAGFARALGTSAPRLSTYLTGDTRPFAQFLIRAQRLGRALGAAKARGLMSAPATAAAMRGYFLAGEREWIWRMLLQGRDHLNAIVGEQDDTLRQILLDSWAAEPASVGSAEWDALLAAVVAHELESAGLDAPAWSIRSSLPTPWTPEHPFLTPDRVRAQTPDWLSRRNIYVPARDLVTA</sequence>
<accession>A0A4S8NAS0</accession>
<gene>
    <name evidence="1" type="ORF">E9934_10605</name>
</gene>
<evidence type="ECO:0000313" key="2">
    <source>
        <dbReference type="Proteomes" id="UP000307087"/>
    </source>
</evidence>
<dbReference type="GO" id="GO:0003677">
    <property type="term" value="F:DNA binding"/>
    <property type="evidence" value="ECO:0007669"/>
    <property type="project" value="InterPro"/>
</dbReference>
<dbReference type="OrthoDB" id="4860911at2"/>
<dbReference type="RefSeq" id="WP_056756837.1">
    <property type="nucleotide sequence ID" value="NZ_BAABLS010000010.1"/>
</dbReference>
<comment type="caution">
    <text evidence="1">The sequence shown here is derived from an EMBL/GenBank/DDBJ whole genome shotgun (WGS) entry which is preliminary data.</text>
</comment>
<dbReference type="EMBL" id="STGW01000005">
    <property type="protein sequence ID" value="THV13397.1"/>
    <property type="molecule type" value="Genomic_DNA"/>
</dbReference>